<comment type="caution">
    <text evidence="4">The sequence shown here is derived from an EMBL/GenBank/DDBJ whole genome shotgun (WGS) entry which is preliminary data.</text>
</comment>
<accession>A0A543ACA0</accession>
<feature type="region of interest" description="Disordered" evidence="1">
    <location>
        <begin position="247"/>
        <end position="271"/>
    </location>
</feature>
<dbReference type="SUPFAM" id="SSF53649">
    <property type="entry name" value="Alkaline phosphatase-like"/>
    <property type="match status" value="1"/>
</dbReference>
<feature type="domain" description="Sulfatase N-terminal" evidence="3">
    <location>
        <begin position="68"/>
        <end position="405"/>
    </location>
</feature>
<feature type="chain" id="PRO_5039717968" evidence="2">
    <location>
        <begin position="24"/>
        <end position="513"/>
    </location>
</feature>
<dbReference type="PANTHER" id="PTHR43108">
    <property type="entry name" value="N-ACETYLGLUCOSAMINE-6-SULFATASE FAMILY MEMBER"/>
    <property type="match status" value="1"/>
</dbReference>
<evidence type="ECO:0000256" key="2">
    <source>
        <dbReference type="SAM" id="SignalP"/>
    </source>
</evidence>
<dbReference type="AlphaFoldDB" id="A0A543ACA0"/>
<evidence type="ECO:0000313" key="4">
    <source>
        <dbReference type="EMBL" id="TQL70187.1"/>
    </source>
</evidence>
<gene>
    <name evidence="4" type="ORF">FB381_4116</name>
</gene>
<keyword evidence="2" id="KW-0732">Signal</keyword>
<dbReference type="Proteomes" id="UP000320209">
    <property type="component" value="Unassembled WGS sequence"/>
</dbReference>
<keyword evidence="5" id="KW-1185">Reference proteome</keyword>
<dbReference type="Gene3D" id="3.40.720.10">
    <property type="entry name" value="Alkaline Phosphatase, subunit A"/>
    <property type="match status" value="1"/>
</dbReference>
<name>A0A543ACA0_9ACTN</name>
<dbReference type="RefSeq" id="WP_246088230.1">
    <property type="nucleotide sequence ID" value="NZ_VFOV01000001.1"/>
</dbReference>
<dbReference type="EMBL" id="VFOV01000001">
    <property type="protein sequence ID" value="TQL70187.1"/>
    <property type="molecule type" value="Genomic_DNA"/>
</dbReference>
<proteinExistence type="predicted"/>
<organism evidence="4 5">
    <name type="scientific">Nocardioides albertanoniae</name>
    <dbReference type="NCBI Taxonomy" id="1175486"/>
    <lineage>
        <taxon>Bacteria</taxon>
        <taxon>Bacillati</taxon>
        <taxon>Actinomycetota</taxon>
        <taxon>Actinomycetes</taxon>
        <taxon>Propionibacteriales</taxon>
        <taxon>Nocardioidaceae</taxon>
        <taxon>Nocardioides</taxon>
    </lineage>
</organism>
<dbReference type="Pfam" id="PF00884">
    <property type="entry name" value="Sulfatase"/>
    <property type="match status" value="1"/>
</dbReference>
<dbReference type="PANTHER" id="PTHR43108:SF8">
    <property type="entry name" value="SD21168P"/>
    <property type="match status" value="1"/>
</dbReference>
<feature type="signal peptide" evidence="2">
    <location>
        <begin position="1"/>
        <end position="23"/>
    </location>
</feature>
<sequence>MAPRARLAVAGVAALAGSSMLMGALPHSGSIGTKAESAFAHAVGSVDDGLVPSKATPTPDWEASASKPNILMVTADDLAYDDLDYMPHVRSLLAEQGTSMTEAIAPTPICVPARASLLTGQYAENHHTVTINGERGGYQAMSHAGTLPQSMQAAGYDTLFTGKYLNGYGTRGTAKDVPPGWTDWRATTDMSTYNFMRPRINHNGKLEAYHRYTTYLMRDQANAMISAPERAEKPWYMWVNYVAPHHGGPGEKDDPKGTSTTMPAPEDKHSYDGLELPDTPNMFRTPTDAPPISASRKTFDAEGREELRIAHQQRVEAVQALDRAVASNVLRLRETGQLDNTIIIFSSDNGYTTGGHNINGKLMHYRETLRIPLILRGPGIPAGRTSATAVGNPDIATTIMAVAGARPGRAQDGVNFMPWIGAPSQNRVIPISAWRVHDGTKQIYSGIRFGDWTYARYSDGSEELYDRSEDPYQIRSLALTPDYADELAEMRGLNEKYRDCAGESCPKKFYPAG</sequence>
<dbReference type="InterPro" id="IPR000917">
    <property type="entry name" value="Sulfatase_N"/>
</dbReference>
<evidence type="ECO:0000259" key="3">
    <source>
        <dbReference type="Pfam" id="PF00884"/>
    </source>
</evidence>
<reference evidence="4 5" key="1">
    <citation type="submission" date="2019-06" db="EMBL/GenBank/DDBJ databases">
        <title>Sequencing the genomes of 1000 actinobacteria strains.</title>
        <authorList>
            <person name="Klenk H.-P."/>
        </authorList>
    </citation>
    <scope>NUCLEOTIDE SEQUENCE [LARGE SCALE GENOMIC DNA]</scope>
    <source>
        <strain evidence="4 5">DSM 25218</strain>
    </source>
</reference>
<dbReference type="InterPro" id="IPR017850">
    <property type="entry name" value="Alkaline_phosphatase_core_sf"/>
</dbReference>
<evidence type="ECO:0000313" key="5">
    <source>
        <dbReference type="Proteomes" id="UP000320209"/>
    </source>
</evidence>
<evidence type="ECO:0000256" key="1">
    <source>
        <dbReference type="SAM" id="MobiDB-lite"/>
    </source>
</evidence>
<protein>
    <submittedName>
        <fullName evidence="4">Arylsulfatase A-like enzyme</fullName>
    </submittedName>
</protein>